<feature type="domain" description="Helicase C-terminal" evidence="12">
    <location>
        <begin position="512"/>
        <end position="734"/>
    </location>
</feature>
<keyword evidence="3" id="KW-0227">DNA damage</keyword>
<organism evidence="13 14">
    <name type="scientific">Sinanodonta woodiana</name>
    <name type="common">Chinese pond mussel</name>
    <name type="synonym">Anodonta woodiana</name>
    <dbReference type="NCBI Taxonomy" id="1069815"/>
    <lineage>
        <taxon>Eukaryota</taxon>
        <taxon>Metazoa</taxon>
        <taxon>Spiralia</taxon>
        <taxon>Lophotrochozoa</taxon>
        <taxon>Mollusca</taxon>
        <taxon>Bivalvia</taxon>
        <taxon>Autobranchia</taxon>
        <taxon>Heteroconchia</taxon>
        <taxon>Palaeoheterodonta</taxon>
        <taxon>Unionida</taxon>
        <taxon>Unionoidea</taxon>
        <taxon>Unionidae</taxon>
        <taxon>Unioninae</taxon>
        <taxon>Sinanodonta</taxon>
    </lineage>
</organism>
<dbReference type="InterPro" id="IPR014001">
    <property type="entry name" value="Helicase_ATP-bd"/>
</dbReference>
<dbReference type="InterPro" id="IPR001650">
    <property type="entry name" value="Helicase_C-like"/>
</dbReference>
<evidence type="ECO:0000256" key="6">
    <source>
        <dbReference type="ARBA" id="ARBA00022840"/>
    </source>
</evidence>
<gene>
    <name evidence="13" type="ORF">ACJMK2_006050</name>
</gene>
<sequence length="1048" mass="117100">MCDYERGPTRRVGVSRKRTSREEQHSKKKQCKPSSDGDSGETCASKLHVESVGSSGDASVVLTSHVSSPQKWFCNSFASSTSSKVTFNEHEIASAAQNEQSIKSDNIDSNEKCTLQRTDKMSVISCDGILSMEKSVPINKLNYKKRTFLPLSTEITSSVRSGKEYFARSLEIKIREVNDQNKHVGEFHLTSTPNKKSTLITPGFSPLHDRIKQKLLENAGIKTPQGAGSVMNQLREENLQKAHQEAAQIQAEGTNIDIGPFYGLPSKVKQLFETQRGIKELYTWQDECLRLPKVLKGGNLIYTLPTSGGKTLVAEILILRELLCKKKDALLILPFVSIVQEKVRSLSQFAVDLDFLVEEYAGSKGKFPPIKRRKRKSLYIATIEKAHSIINSLIENKNIDSLGLVVVDELHMIGEGGHRGAILESTIIKILYASDNTHIIGMSATLSNIDDLRLFLKADVYNSDFRPVELTEYVKLDENIYSLDPKSKCPEDQFKHNRVVMFQYIPEMLKMDCDHLFGLILEVIPNKSCLVFCPTKKNCESVAMMLAKMMMKFKRDLSSVKRAERKTLLKELYNDADGKICPVLQYTVHFGIAYHHSGLTMDERKLLEEAYSEGTLCLLTCTSTLAAGVNLPAKRVILRSPYVGQHFMSRSQYKQMVGRAGRAGIDTSGESILITKPADKEKVCELVSGPLGSCHSSLMYDEGKGLQNIMLSSIGLAITPTTKDVFKFMEKSLLNIQQAVLKADMSALCCNALQKLIDLKLVVQKKTVSPNNVENNEFTLEVTPLGRAAFKGPVDLEYAGMLYSDLKKAEESLVLSNYLHLLYLVTPYDAVKDVSPSWMIYFSQMNTLDPVELKVACLIGVPDSYIIKKAAAQKPKQVLDEFVVNRFYLTLMLYDLWRQKSVWEVADKFQMPRGFIQNLLTGTASFAACVLHFCEGRAKLLFNAGFKTLSSIANADPESLVKGVEYMPRKVARQIVTSAKALIQEKTEALMEEVENLVTVPDTTWKKSELSPDQTDTENNSDAVSPHMSQRSTQSSITLGEWDSQTLL</sequence>
<dbReference type="EMBL" id="JBJQND010000010">
    <property type="protein sequence ID" value="KAL3864360.1"/>
    <property type="molecule type" value="Genomic_DNA"/>
</dbReference>
<comment type="subcellular location">
    <subcellularLocation>
        <location evidence="1">Nucleus</location>
    </subcellularLocation>
</comment>
<dbReference type="FunFam" id="1.10.150.20:FF:000058">
    <property type="entry name" value="Helicase, POLQ like"/>
    <property type="match status" value="1"/>
</dbReference>
<evidence type="ECO:0000256" key="7">
    <source>
        <dbReference type="ARBA" id="ARBA00023204"/>
    </source>
</evidence>
<dbReference type="Pfam" id="PF20470">
    <property type="entry name" value="HTH_61"/>
    <property type="match status" value="1"/>
</dbReference>
<dbReference type="Proteomes" id="UP001634394">
    <property type="component" value="Unassembled WGS sequence"/>
</dbReference>
<comment type="catalytic activity">
    <reaction evidence="9">
        <text>ATP + H2O = ADP + phosphate + H(+)</text>
        <dbReference type="Rhea" id="RHEA:13065"/>
        <dbReference type="ChEBI" id="CHEBI:15377"/>
        <dbReference type="ChEBI" id="CHEBI:15378"/>
        <dbReference type="ChEBI" id="CHEBI:30616"/>
        <dbReference type="ChEBI" id="CHEBI:43474"/>
        <dbReference type="ChEBI" id="CHEBI:456216"/>
        <dbReference type="EC" id="5.6.2.4"/>
    </reaction>
</comment>
<dbReference type="GO" id="GO:0006281">
    <property type="term" value="P:DNA repair"/>
    <property type="evidence" value="ECO:0007669"/>
    <property type="project" value="UniProtKB-KW"/>
</dbReference>
<dbReference type="InterPro" id="IPR027417">
    <property type="entry name" value="P-loop_NTPase"/>
</dbReference>
<dbReference type="GO" id="GO:0043138">
    <property type="term" value="F:3'-5' DNA helicase activity"/>
    <property type="evidence" value="ECO:0007669"/>
    <property type="project" value="UniProtKB-EC"/>
</dbReference>
<keyword evidence="2" id="KW-0547">Nucleotide-binding</keyword>
<dbReference type="GO" id="GO:0005524">
    <property type="term" value="F:ATP binding"/>
    <property type="evidence" value="ECO:0007669"/>
    <property type="project" value="UniProtKB-KW"/>
</dbReference>
<dbReference type="SUPFAM" id="SSF158702">
    <property type="entry name" value="Sec63 N-terminal domain-like"/>
    <property type="match status" value="1"/>
</dbReference>
<keyword evidence="6" id="KW-0067">ATP-binding</keyword>
<evidence type="ECO:0000256" key="10">
    <source>
        <dbReference type="SAM" id="MobiDB-lite"/>
    </source>
</evidence>
<dbReference type="SUPFAM" id="SSF52540">
    <property type="entry name" value="P-loop containing nucleoside triphosphate hydrolases"/>
    <property type="match status" value="1"/>
</dbReference>
<dbReference type="FunFam" id="3.40.50.300:FF:001293">
    <property type="entry name" value="helicase POLQ-like isoform X5"/>
    <property type="match status" value="1"/>
</dbReference>
<dbReference type="CDD" id="cd18795">
    <property type="entry name" value="SF2_C_Ski2"/>
    <property type="match status" value="1"/>
</dbReference>
<feature type="region of interest" description="Disordered" evidence="10">
    <location>
        <begin position="1"/>
        <end position="43"/>
    </location>
</feature>
<comment type="caution">
    <text evidence="13">The sequence shown here is derived from an EMBL/GenBank/DDBJ whole genome shotgun (WGS) entry which is preliminary data.</text>
</comment>
<dbReference type="Gene3D" id="3.40.50.300">
    <property type="entry name" value="P-loop containing nucleotide triphosphate hydrolases"/>
    <property type="match status" value="2"/>
</dbReference>
<evidence type="ECO:0000256" key="8">
    <source>
        <dbReference type="ARBA" id="ARBA00023242"/>
    </source>
</evidence>
<dbReference type="InterPro" id="IPR048960">
    <property type="entry name" value="POLQ-like_helical"/>
</dbReference>
<protein>
    <recommendedName>
        <fullName evidence="15">Helicase POLQ-like</fullName>
    </recommendedName>
</protein>
<accession>A0ABD3VSP5</accession>
<dbReference type="GO" id="GO:0016787">
    <property type="term" value="F:hydrolase activity"/>
    <property type="evidence" value="ECO:0007669"/>
    <property type="project" value="UniProtKB-KW"/>
</dbReference>
<feature type="region of interest" description="Disordered" evidence="10">
    <location>
        <begin position="1005"/>
        <end position="1036"/>
    </location>
</feature>
<feature type="compositionally biased region" description="Polar residues" evidence="10">
    <location>
        <begin position="1011"/>
        <end position="1036"/>
    </location>
</feature>
<dbReference type="PROSITE" id="PS51194">
    <property type="entry name" value="HELICASE_CTER"/>
    <property type="match status" value="1"/>
</dbReference>
<dbReference type="InterPro" id="IPR050474">
    <property type="entry name" value="Hel308_SKI2-like"/>
</dbReference>
<dbReference type="CDD" id="cd18026">
    <property type="entry name" value="DEXHc_POLQ-like"/>
    <property type="match status" value="1"/>
</dbReference>
<name>A0ABD3VSP5_SINWO</name>
<proteinExistence type="predicted"/>
<keyword evidence="14" id="KW-1185">Reference proteome</keyword>
<keyword evidence="4" id="KW-0378">Hydrolase</keyword>
<keyword evidence="7" id="KW-0234">DNA repair</keyword>
<evidence type="ECO:0000256" key="9">
    <source>
        <dbReference type="ARBA" id="ARBA00048988"/>
    </source>
</evidence>
<dbReference type="Pfam" id="PF21099">
    <property type="entry name" value="POLQ_helical"/>
    <property type="match status" value="1"/>
</dbReference>
<evidence type="ECO:0000256" key="1">
    <source>
        <dbReference type="ARBA" id="ARBA00004123"/>
    </source>
</evidence>
<dbReference type="PANTHER" id="PTHR47961">
    <property type="entry name" value="DNA POLYMERASE THETA, PUTATIVE (AFU_ORTHOLOGUE AFUA_1G05260)-RELATED"/>
    <property type="match status" value="1"/>
</dbReference>
<evidence type="ECO:0000256" key="2">
    <source>
        <dbReference type="ARBA" id="ARBA00022741"/>
    </source>
</evidence>
<dbReference type="GO" id="GO:0005634">
    <property type="term" value="C:nucleus"/>
    <property type="evidence" value="ECO:0007669"/>
    <property type="project" value="UniProtKB-SubCell"/>
</dbReference>
<dbReference type="AlphaFoldDB" id="A0ABD3VSP5"/>
<dbReference type="PANTHER" id="PTHR47961:SF12">
    <property type="entry name" value="HELICASE POLQ-LIKE"/>
    <property type="match status" value="1"/>
</dbReference>
<evidence type="ECO:0000259" key="12">
    <source>
        <dbReference type="PROSITE" id="PS51194"/>
    </source>
</evidence>
<keyword evidence="5" id="KW-0347">Helicase</keyword>
<keyword evidence="8" id="KW-0539">Nucleus</keyword>
<evidence type="ECO:0000259" key="11">
    <source>
        <dbReference type="PROSITE" id="PS51192"/>
    </source>
</evidence>
<dbReference type="Pfam" id="PF00271">
    <property type="entry name" value="Helicase_C"/>
    <property type="match status" value="1"/>
</dbReference>
<dbReference type="PROSITE" id="PS51192">
    <property type="entry name" value="HELICASE_ATP_BIND_1"/>
    <property type="match status" value="1"/>
</dbReference>
<evidence type="ECO:0000256" key="5">
    <source>
        <dbReference type="ARBA" id="ARBA00022806"/>
    </source>
</evidence>
<reference evidence="13 14" key="1">
    <citation type="submission" date="2024-11" db="EMBL/GenBank/DDBJ databases">
        <title>Chromosome-level genome assembly of the freshwater bivalve Anodonta woodiana.</title>
        <authorList>
            <person name="Chen X."/>
        </authorList>
    </citation>
    <scope>NUCLEOTIDE SEQUENCE [LARGE SCALE GENOMIC DNA]</scope>
    <source>
        <strain evidence="13">MN2024</strain>
        <tissue evidence="13">Gills</tissue>
    </source>
</reference>
<dbReference type="Pfam" id="PF00270">
    <property type="entry name" value="DEAD"/>
    <property type="match status" value="1"/>
</dbReference>
<evidence type="ECO:0008006" key="15">
    <source>
        <dbReference type="Google" id="ProtNLM"/>
    </source>
</evidence>
<feature type="domain" description="Helicase ATP-binding" evidence="11">
    <location>
        <begin position="291"/>
        <end position="464"/>
    </location>
</feature>
<dbReference type="InterPro" id="IPR046931">
    <property type="entry name" value="HTH_61"/>
</dbReference>
<dbReference type="SMART" id="SM00490">
    <property type="entry name" value="HELICc"/>
    <property type="match status" value="1"/>
</dbReference>
<evidence type="ECO:0000313" key="13">
    <source>
        <dbReference type="EMBL" id="KAL3864360.1"/>
    </source>
</evidence>
<dbReference type="Gene3D" id="1.10.3380.20">
    <property type="match status" value="1"/>
</dbReference>
<dbReference type="SMART" id="SM00487">
    <property type="entry name" value="DEXDc"/>
    <property type="match status" value="1"/>
</dbReference>
<evidence type="ECO:0000256" key="3">
    <source>
        <dbReference type="ARBA" id="ARBA00022763"/>
    </source>
</evidence>
<evidence type="ECO:0000256" key="4">
    <source>
        <dbReference type="ARBA" id="ARBA00022801"/>
    </source>
</evidence>
<evidence type="ECO:0000313" key="14">
    <source>
        <dbReference type="Proteomes" id="UP001634394"/>
    </source>
</evidence>
<dbReference type="InterPro" id="IPR011545">
    <property type="entry name" value="DEAD/DEAH_box_helicase_dom"/>
</dbReference>
<dbReference type="FunFam" id="3.40.50.300:FF:000813">
    <property type="entry name" value="helicase POLQ-like isoform X1"/>
    <property type="match status" value="1"/>
</dbReference>